<dbReference type="PANTHER" id="PTHR40078">
    <property type="entry name" value="INTEGRAL MEMBRANE PROTEIN-RELATED"/>
    <property type="match status" value="1"/>
</dbReference>
<dbReference type="AlphaFoldDB" id="A0A5Q2RJY6"/>
<evidence type="ECO:0008006" key="4">
    <source>
        <dbReference type="Google" id="ProtNLM"/>
    </source>
</evidence>
<name>A0A5Q2RJY6_9ACTN</name>
<accession>A0A5Q2RJY6</accession>
<feature type="transmembrane region" description="Helical" evidence="1">
    <location>
        <begin position="62"/>
        <end position="82"/>
    </location>
</feature>
<dbReference type="KEGG" id="atq:GH723_12185"/>
<proteinExistence type="predicted"/>
<keyword evidence="1" id="KW-0472">Membrane</keyword>
<reference evidence="2 3" key="1">
    <citation type="submission" date="2019-11" db="EMBL/GenBank/DDBJ databases">
        <authorList>
            <person name="He Y."/>
        </authorList>
    </citation>
    <scope>NUCLEOTIDE SEQUENCE [LARGE SCALE GENOMIC DNA]</scope>
    <source>
        <strain evidence="2 3">SCSIO 58843</strain>
    </source>
</reference>
<dbReference type="PANTHER" id="PTHR40078:SF1">
    <property type="entry name" value="INTEGRAL MEMBRANE PROTEIN"/>
    <property type="match status" value="1"/>
</dbReference>
<dbReference type="Pfam" id="PF19700">
    <property type="entry name" value="DUF6198"/>
    <property type="match status" value="1"/>
</dbReference>
<feature type="transmembrane region" description="Helical" evidence="1">
    <location>
        <begin position="25"/>
        <end position="42"/>
    </location>
</feature>
<feature type="transmembrane region" description="Helical" evidence="1">
    <location>
        <begin position="114"/>
        <end position="136"/>
    </location>
</feature>
<gene>
    <name evidence="2" type="ORF">GH723_12185</name>
</gene>
<dbReference type="EMBL" id="CP045851">
    <property type="protein sequence ID" value="QGG95794.1"/>
    <property type="molecule type" value="Genomic_DNA"/>
</dbReference>
<keyword evidence="1" id="KW-1133">Transmembrane helix</keyword>
<keyword evidence="1" id="KW-0812">Transmembrane</keyword>
<feature type="transmembrane region" description="Helical" evidence="1">
    <location>
        <begin position="170"/>
        <end position="192"/>
    </location>
</feature>
<evidence type="ECO:0000313" key="3">
    <source>
        <dbReference type="Proteomes" id="UP000334019"/>
    </source>
</evidence>
<dbReference type="Proteomes" id="UP000334019">
    <property type="component" value="Chromosome"/>
</dbReference>
<dbReference type="RefSeq" id="WP_153759900.1">
    <property type="nucleotide sequence ID" value="NZ_CP045851.1"/>
</dbReference>
<evidence type="ECO:0000313" key="2">
    <source>
        <dbReference type="EMBL" id="QGG95794.1"/>
    </source>
</evidence>
<dbReference type="InterPro" id="IPR038750">
    <property type="entry name" value="YczE/YyaS-like"/>
</dbReference>
<sequence>MSVAPPPTPAFVPPRHELVRRLPPLLLGLVLCGFGIALTVNADLGLGPWDVLHQGVSELTGIPVGTTAILVGAVVLLSWMWIRERPGIGTIANIVVIGLTIDLVLLWLPEPEAMPLRIAFLLVGVFLFGPGSGFYIGAGLGPGPRDGLMTGIARRGPSVRLVRTGIELTALALGILLGGTAGIGTVLFALTIGPNVQFFLPRLAVDRPTPDPSDAPDLV</sequence>
<protein>
    <recommendedName>
        <fullName evidence="4">YitT family protein</fullName>
    </recommendedName>
</protein>
<feature type="transmembrane region" description="Helical" evidence="1">
    <location>
        <begin position="89"/>
        <end position="108"/>
    </location>
</feature>
<evidence type="ECO:0000256" key="1">
    <source>
        <dbReference type="SAM" id="Phobius"/>
    </source>
</evidence>
<keyword evidence="3" id="KW-1185">Reference proteome</keyword>
<organism evidence="2 3">
    <name type="scientific">Actinomarinicola tropica</name>
    <dbReference type="NCBI Taxonomy" id="2789776"/>
    <lineage>
        <taxon>Bacteria</taxon>
        <taxon>Bacillati</taxon>
        <taxon>Actinomycetota</taxon>
        <taxon>Acidimicrobiia</taxon>
        <taxon>Acidimicrobiales</taxon>
        <taxon>Iamiaceae</taxon>
        <taxon>Actinomarinicola</taxon>
    </lineage>
</organism>